<accession>A0A916Y3U5</accession>
<comment type="caution">
    <text evidence="3">The sequence shown here is derived from an EMBL/GenBank/DDBJ whole genome shotgun (WGS) entry which is preliminary data.</text>
</comment>
<evidence type="ECO:0000313" key="3">
    <source>
        <dbReference type="EMBL" id="GGD30218.1"/>
    </source>
</evidence>
<dbReference type="InterPro" id="IPR000182">
    <property type="entry name" value="GNAT_dom"/>
</dbReference>
<dbReference type="Gene3D" id="3.40.630.30">
    <property type="match status" value="1"/>
</dbReference>
<dbReference type="PROSITE" id="PS51186">
    <property type="entry name" value="GNAT"/>
    <property type="match status" value="1"/>
</dbReference>
<feature type="domain" description="N-acetyltransferase" evidence="2">
    <location>
        <begin position="1"/>
        <end position="159"/>
    </location>
</feature>
<dbReference type="SUPFAM" id="SSF55729">
    <property type="entry name" value="Acyl-CoA N-acyltransferases (Nat)"/>
    <property type="match status" value="1"/>
</dbReference>
<keyword evidence="1" id="KW-1133">Transmembrane helix</keyword>
<feature type="transmembrane region" description="Helical" evidence="1">
    <location>
        <begin position="133"/>
        <end position="154"/>
    </location>
</feature>
<name>A0A916Y3U5_9FLAO</name>
<dbReference type="Pfam" id="PF13527">
    <property type="entry name" value="Acetyltransf_9"/>
    <property type="match status" value="1"/>
</dbReference>
<sequence length="313" mass="36374">MIIRQGKQEDIPKIVTLLKESLGESLLKKSENVWQYKHLHNSFGPSYVLVAEENDVIIGVRAFMQWKWQRENKQFLAYRAVDTATHPQFQGRGIFSKLTLQALEEVAKEGASFIFNTPNEKSRPGYLKMGWQPLGNIALALVPSFVYVIQAFFLKNPLLQVMNNSELENLCENHNDKCKKTGRLFTPKSVAYLRWRYHNNPMQTYQVFTGDNWYLALYIKKHNYFKEVRIAEVLGADSNVKRRQIQKVIAGYAAKNGCLLISTTDKKLFKLSIYRNFGPILTFKNLEKGEHMIAEYRDLKQNWAYSMGDLELF</sequence>
<organism evidence="3 4">
    <name type="scientific">Flavobacterium orientale</name>
    <dbReference type="NCBI Taxonomy" id="1756020"/>
    <lineage>
        <taxon>Bacteria</taxon>
        <taxon>Pseudomonadati</taxon>
        <taxon>Bacteroidota</taxon>
        <taxon>Flavobacteriia</taxon>
        <taxon>Flavobacteriales</taxon>
        <taxon>Flavobacteriaceae</taxon>
        <taxon>Flavobacterium</taxon>
    </lineage>
</organism>
<dbReference type="GO" id="GO:0016747">
    <property type="term" value="F:acyltransferase activity, transferring groups other than amino-acyl groups"/>
    <property type="evidence" value="ECO:0007669"/>
    <property type="project" value="InterPro"/>
</dbReference>
<gene>
    <name evidence="3" type="ORF">GCM10011343_20520</name>
</gene>
<keyword evidence="1" id="KW-0472">Membrane</keyword>
<dbReference type="EMBL" id="BMFG01000007">
    <property type="protein sequence ID" value="GGD30218.1"/>
    <property type="molecule type" value="Genomic_DNA"/>
</dbReference>
<keyword evidence="1" id="KW-0812">Transmembrane</keyword>
<evidence type="ECO:0000259" key="2">
    <source>
        <dbReference type="PROSITE" id="PS51186"/>
    </source>
</evidence>
<dbReference type="RefSeq" id="WP_188362473.1">
    <property type="nucleotide sequence ID" value="NZ_BMFG01000007.1"/>
</dbReference>
<reference evidence="3" key="2">
    <citation type="submission" date="2020-09" db="EMBL/GenBank/DDBJ databases">
        <authorList>
            <person name="Sun Q."/>
            <person name="Zhou Y."/>
        </authorList>
    </citation>
    <scope>NUCLEOTIDE SEQUENCE</scope>
    <source>
        <strain evidence="3">CGMCC 1.12506</strain>
    </source>
</reference>
<proteinExistence type="predicted"/>
<keyword evidence="4" id="KW-1185">Reference proteome</keyword>
<dbReference type="CDD" id="cd04301">
    <property type="entry name" value="NAT_SF"/>
    <property type="match status" value="1"/>
</dbReference>
<protein>
    <recommendedName>
        <fullName evidence="2">N-acetyltransferase domain-containing protein</fullName>
    </recommendedName>
</protein>
<dbReference type="InterPro" id="IPR016181">
    <property type="entry name" value="Acyl_CoA_acyltransferase"/>
</dbReference>
<dbReference type="Proteomes" id="UP000625735">
    <property type="component" value="Unassembled WGS sequence"/>
</dbReference>
<evidence type="ECO:0000313" key="4">
    <source>
        <dbReference type="Proteomes" id="UP000625735"/>
    </source>
</evidence>
<evidence type="ECO:0000256" key="1">
    <source>
        <dbReference type="SAM" id="Phobius"/>
    </source>
</evidence>
<dbReference type="AlphaFoldDB" id="A0A916Y3U5"/>
<reference evidence="3" key="1">
    <citation type="journal article" date="2014" name="Int. J. Syst. Evol. Microbiol.">
        <title>Complete genome sequence of Corynebacterium casei LMG S-19264T (=DSM 44701T), isolated from a smear-ripened cheese.</title>
        <authorList>
            <consortium name="US DOE Joint Genome Institute (JGI-PGF)"/>
            <person name="Walter F."/>
            <person name="Albersmeier A."/>
            <person name="Kalinowski J."/>
            <person name="Ruckert C."/>
        </authorList>
    </citation>
    <scope>NUCLEOTIDE SEQUENCE</scope>
    <source>
        <strain evidence="3">CGMCC 1.12506</strain>
    </source>
</reference>